<dbReference type="InterPro" id="IPR036265">
    <property type="entry name" value="HIT-like_sf"/>
</dbReference>
<evidence type="ECO:0000256" key="14">
    <source>
        <dbReference type="ARBA" id="ARBA00023136"/>
    </source>
</evidence>
<keyword evidence="15" id="KW-0594">Phospholipid biosynthesis</keyword>
<keyword evidence="12 19" id="KW-1133">Transmembrane helix</keyword>
<evidence type="ECO:0000256" key="10">
    <source>
        <dbReference type="ARBA" id="ARBA00022692"/>
    </source>
</evidence>
<dbReference type="Proteomes" id="UP001165576">
    <property type="component" value="Unassembled WGS sequence"/>
</dbReference>
<comment type="subcellular location">
    <subcellularLocation>
        <location evidence="2">Cell membrane</location>
        <topology evidence="2">Single-pass membrane protein</topology>
    </subcellularLocation>
</comment>
<keyword evidence="10 19" id="KW-0812">Transmembrane</keyword>
<dbReference type="RefSeq" id="WP_266115969.1">
    <property type="nucleotide sequence ID" value="NZ_JANIDY010000001.1"/>
</dbReference>
<evidence type="ECO:0000256" key="13">
    <source>
        <dbReference type="ARBA" id="ARBA00023098"/>
    </source>
</evidence>
<proteinExistence type="inferred from homology"/>
<gene>
    <name evidence="20" type="ORF">NQF86_02200</name>
</gene>
<evidence type="ECO:0000256" key="19">
    <source>
        <dbReference type="SAM" id="Phobius"/>
    </source>
</evidence>
<evidence type="ECO:0000256" key="3">
    <source>
        <dbReference type="ARBA" id="ARBA00004927"/>
    </source>
</evidence>
<evidence type="ECO:0000256" key="9">
    <source>
        <dbReference type="ARBA" id="ARBA00022516"/>
    </source>
</evidence>
<evidence type="ECO:0000256" key="12">
    <source>
        <dbReference type="ARBA" id="ARBA00022989"/>
    </source>
</evidence>
<comment type="similarity">
    <text evidence="5">Belongs to the Cdh family.</text>
</comment>
<protein>
    <recommendedName>
        <fullName evidence="7">CDP-diacylglycerol pyrophosphatase</fullName>
        <ecNumber evidence="6">3.6.1.26</ecNumber>
    </recommendedName>
    <alternativeName>
        <fullName evidence="17">CDP-diacylglycerol phosphatidylhydrolase</fullName>
    </alternativeName>
    <alternativeName>
        <fullName evidence="18">CDP-diglyceride hydrolase</fullName>
    </alternativeName>
</protein>
<dbReference type="GO" id="GO:0008715">
    <property type="term" value="F:CDP-diacylglycerol diphosphatase activity"/>
    <property type="evidence" value="ECO:0007669"/>
    <property type="project" value="UniProtKB-EC"/>
</dbReference>
<dbReference type="EC" id="3.6.1.26" evidence="6"/>
<evidence type="ECO:0000256" key="7">
    <source>
        <dbReference type="ARBA" id="ARBA00019608"/>
    </source>
</evidence>
<keyword evidence="11 20" id="KW-0378">Hydrolase</keyword>
<evidence type="ECO:0000256" key="15">
    <source>
        <dbReference type="ARBA" id="ARBA00023209"/>
    </source>
</evidence>
<keyword evidence="8" id="KW-1003">Cell membrane</keyword>
<keyword evidence="21" id="KW-1185">Reference proteome</keyword>
<evidence type="ECO:0000256" key="6">
    <source>
        <dbReference type="ARBA" id="ARBA00012375"/>
    </source>
</evidence>
<keyword evidence="16" id="KW-1208">Phospholipid metabolism</keyword>
<evidence type="ECO:0000256" key="17">
    <source>
        <dbReference type="ARBA" id="ARBA00032888"/>
    </source>
</evidence>
<evidence type="ECO:0000256" key="2">
    <source>
        <dbReference type="ARBA" id="ARBA00004162"/>
    </source>
</evidence>
<evidence type="ECO:0000256" key="8">
    <source>
        <dbReference type="ARBA" id="ARBA00022475"/>
    </source>
</evidence>
<comment type="caution">
    <text evidence="20">The sequence shown here is derived from an EMBL/GenBank/DDBJ whole genome shotgun (WGS) entry which is preliminary data.</text>
</comment>
<organism evidence="20 21">
    <name type="scientific">Bombella pluederhausensis</name>
    <dbReference type="NCBI Taxonomy" id="2967336"/>
    <lineage>
        <taxon>Bacteria</taxon>
        <taxon>Pseudomonadati</taxon>
        <taxon>Pseudomonadota</taxon>
        <taxon>Alphaproteobacteria</taxon>
        <taxon>Acetobacterales</taxon>
        <taxon>Acetobacteraceae</taxon>
        <taxon>Bombella</taxon>
    </lineage>
</organism>
<sequence>MSSGWKQHRHGSCFHARPVIFSLVSCVFLLAVIVPPVLSSLHHQSGALWRVVERCARTPDHKPCKIYNPQKGFVLYKVKAGKGQYLLLPTRRLLGIEEDALLEADTPNYLQAAWAHRALVGEAYGRFIPDDRLSLSINSRTIRSQEQLHVHIDCLRADIRQILNGLEGKGEQGEVLLRGHQYHWRLVPSLTPSPLLGDSFFPAGADRAERGYYGLVVAPLHGHFLLLRSRAYGLNWGFTEELQDHRCTL</sequence>
<dbReference type="Gene3D" id="3.30.428.30">
    <property type="entry name" value="HIT family - CDH-like"/>
    <property type="match status" value="1"/>
</dbReference>
<name>A0ABT3WI67_9PROT</name>
<evidence type="ECO:0000256" key="11">
    <source>
        <dbReference type="ARBA" id="ARBA00022801"/>
    </source>
</evidence>
<evidence type="ECO:0000256" key="16">
    <source>
        <dbReference type="ARBA" id="ARBA00023264"/>
    </source>
</evidence>
<keyword evidence="14 19" id="KW-0472">Membrane</keyword>
<comment type="catalytic activity">
    <reaction evidence="1">
        <text>a CDP-1,2-diacyl-sn-glycerol + H2O = a 1,2-diacyl-sn-glycero-3-phosphate + CMP + 2 H(+)</text>
        <dbReference type="Rhea" id="RHEA:15221"/>
        <dbReference type="ChEBI" id="CHEBI:15377"/>
        <dbReference type="ChEBI" id="CHEBI:15378"/>
        <dbReference type="ChEBI" id="CHEBI:58332"/>
        <dbReference type="ChEBI" id="CHEBI:58608"/>
        <dbReference type="ChEBI" id="CHEBI:60377"/>
        <dbReference type="EC" id="3.6.1.26"/>
    </reaction>
</comment>
<comment type="pathway">
    <text evidence="4">Lipid metabolism.</text>
</comment>
<evidence type="ECO:0000313" key="20">
    <source>
        <dbReference type="EMBL" id="MCX5617489.1"/>
    </source>
</evidence>
<keyword evidence="9" id="KW-0444">Lipid biosynthesis</keyword>
<keyword evidence="13" id="KW-0443">Lipid metabolism</keyword>
<dbReference type="EMBL" id="JANIDY010000001">
    <property type="protein sequence ID" value="MCX5617489.1"/>
    <property type="molecule type" value="Genomic_DNA"/>
</dbReference>
<reference evidence="20" key="1">
    <citation type="submission" date="2022-07" db="EMBL/GenBank/DDBJ databases">
        <title>Bombella genomes.</title>
        <authorList>
            <person name="Harer L."/>
            <person name="Styblova S."/>
            <person name="Ehrmann M."/>
        </authorList>
    </citation>
    <scope>NUCLEOTIDE SEQUENCE</scope>
    <source>
        <strain evidence="20">TMW 2.2543</strain>
    </source>
</reference>
<evidence type="ECO:0000256" key="5">
    <source>
        <dbReference type="ARBA" id="ARBA00006435"/>
    </source>
</evidence>
<dbReference type="Pfam" id="PF02611">
    <property type="entry name" value="CDH"/>
    <property type="match status" value="1"/>
</dbReference>
<feature type="transmembrane region" description="Helical" evidence="19">
    <location>
        <begin position="20"/>
        <end position="38"/>
    </location>
</feature>
<dbReference type="InterPro" id="IPR003763">
    <property type="entry name" value="CDP-diacylglyc_Pase"/>
</dbReference>
<accession>A0ABT3WI67</accession>
<evidence type="ECO:0000256" key="4">
    <source>
        <dbReference type="ARBA" id="ARBA00005189"/>
    </source>
</evidence>
<evidence type="ECO:0000256" key="18">
    <source>
        <dbReference type="ARBA" id="ARBA00032892"/>
    </source>
</evidence>
<comment type="pathway">
    <text evidence="3">Phospholipid metabolism; CDP-diacylglycerol degradation; phosphatidate from CDP-diacylglycerol: step 1/1.</text>
</comment>
<evidence type="ECO:0000256" key="1">
    <source>
        <dbReference type="ARBA" id="ARBA00001007"/>
    </source>
</evidence>
<evidence type="ECO:0000313" key="21">
    <source>
        <dbReference type="Proteomes" id="UP001165576"/>
    </source>
</evidence>
<dbReference type="SUPFAM" id="SSF54197">
    <property type="entry name" value="HIT-like"/>
    <property type="match status" value="1"/>
</dbReference>